<accession>A0A2X2VFA9</accession>
<keyword evidence="2" id="KW-0012">Acyltransferase</keyword>
<dbReference type="InterPro" id="IPR000182">
    <property type="entry name" value="GNAT_dom"/>
</dbReference>
<dbReference type="InterPro" id="IPR016181">
    <property type="entry name" value="Acyl_CoA_acyltransferase"/>
</dbReference>
<organism evidence="5 7">
    <name type="scientific">Chryseobacterium jejuense</name>
    <dbReference type="NCBI Taxonomy" id="445960"/>
    <lineage>
        <taxon>Bacteria</taxon>
        <taxon>Pseudomonadati</taxon>
        <taxon>Bacteroidota</taxon>
        <taxon>Flavobacteriia</taxon>
        <taxon>Flavobacteriales</taxon>
        <taxon>Weeksellaceae</taxon>
        <taxon>Chryseobacterium group</taxon>
        <taxon>Chryseobacterium</taxon>
    </lineage>
</organism>
<dbReference type="RefSeq" id="WP_089736517.1">
    <property type="nucleotide sequence ID" value="NZ_FNEG01000003.1"/>
</dbReference>
<feature type="domain" description="N-acetyltransferase" evidence="3">
    <location>
        <begin position="33"/>
        <end position="166"/>
    </location>
</feature>
<evidence type="ECO:0000313" key="6">
    <source>
        <dbReference type="Proteomes" id="UP000199426"/>
    </source>
</evidence>
<dbReference type="GO" id="GO:0016747">
    <property type="term" value="F:acyltransferase activity, transferring groups other than amino-acyl groups"/>
    <property type="evidence" value="ECO:0007669"/>
    <property type="project" value="InterPro"/>
</dbReference>
<evidence type="ECO:0000256" key="2">
    <source>
        <dbReference type="ARBA" id="ARBA00023315"/>
    </source>
</evidence>
<name>A0A2X2VFA9_CHRJE</name>
<dbReference type="Gene3D" id="3.40.630.30">
    <property type="match status" value="1"/>
</dbReference>
<dbReference type="EMBL" id="UAWB01000002">
    <property type="protein sequence ID" value="SQB27268.1"/>
    <property type="molecule type" value="Genomic_DNA"/>
</dbReference>
<evidence type="ECO:0000313" key="7">
    <source>
        <dbReference type="Proteomes" id="UP000251670"/>
    </source>
</evidence>
<dbReference type="PANTHER" id="PTHR43877">
    <property type="entry name" value="AMINOALKYLPHOSPHONATE N-ACETYLTRANSFERASE-RELATED-RELATED"/>
    <property type="match status" value="1"/>
</dbReference>
<reference evidence="5 7" key="2">
    <citation type="submission" date="2018-06" db="EMBL/GenBank/DDBJ databases">
        <authorList>
            <consortium name="Pathogen Informatics"/>
            <person name="Doyle S."/>
        </authorList>
    </citation>
    <scope>NUCLEOTIDE SEQUENCE [LARGE SCALE GENOMIC DNA]</scope>
    <source>
        <strain evidence="5 7">NCTC13492</strain>
    </source>
</reference>
<dbReference type="PROSITE" id="PS51186">
    <property type="entry name" value="GNAT"/>
    <property type="match status" value="1"/>
</dbReference>
<evidence type="ECO:0000259" key="3">
    <source>
        <dbReference type="PROSITE" id="PS51186"/>
    </source>
</evidence>
<dbReference type="Pfam" id="PF00583">
    <property type="entry name" value="Acetyltransf_1"/>
    <property type="match status" value="1"/>
</dbReference>
<reference evidence="4 6" key="1">
    <citation type="submission" date="2016-10" db="EMBL/GenBank/DDBJ databases">
        <authorList>
            <person name="Varghese N."/>
            <person name="Submissions S."/>
        </authorList>
    </citation>
    <scope>NUCLEOTIDE SEQUENCE [LARGE SCALE GENOMIC DNA]</scope>
    <source>
        <strain evidence="4 6">DSM 19299</strain>
    </source>
</reference>
<dbReference type="PANTHER" id="PTHR43877:SF1">
    <property type="entry name" value="ACETYLTRANSFERASE"/>
    <property type="match status" value="1"/>
</dbReference>
<keyword evidence="6" id="KW-1185">Reference proteome</keyword>
<evidence type="ECO:0000313" key="4">
    <source>
        <dbReference type="EMBL" id="SDI93600.1"/>
    </source>
</evidence>
<sequence length="166" mass="19157">MKYTTKWLTDKTRVEELVDFFIAHKTDSYISHSEIMYGRALDSNHWNPDLRAVFTEQLMTDYDYNEASKLNILIAENDNGNIVGMLVFNVINSPFKKYAILEDMLLDQSVRGQSLGGKLLEEVIQESKNWNVSFIMLESGVDNHGAHHFFGKYGFKKVSESYMLTL</sequence>
<dbReference type="InterPro" id="IPR050832">
    <property type="entry name" value="Bact_Acetyltransf"/>
</dbReference>
<evidence type="ECO:0000313" key="5">
    <source>
        <dbReference type="EMBL" id="SQB27268.1"/>
    </source>
</evidence>
<proteinExistence type="predicted"/>
<dbReference type="SUPFAM" id="SSF55729">
    <property type="entry name" value="Acyl-CoA N-acyltransferases (Nat)"/>
    <property type="match status" value="1"/>
</dbReference>
<protein>
    <submittedName>
        <fullName evidence="4">Acetyltransferase (GNAT) family protein</fullName>
    </submittedName>
    <submittedName>
        <fullName evidence="5">Ribosomal-protein-alanine acetyltransferase</fullName>
    </submittedName>
</protein>
<dbReference type="Proteomes" id="UP000251670">
    <property type="component" value="Unassembled WGS sequence"/>
</dbReference>
<dbReference type="STRING" id="445960.SAMN05421542_2305"/>
<dbReference type="AlphaFoldDB" id="A0A2X2VFA9"/>
<dbReference type="EMBL" id="FNEG01000003">
    <property type="protein sequence ID" value="SDI93600.1"/>
    <property type="molecule type" value="Genomic_DNA"/>
</dbReference>
<evidence type="ECO:0000256" key="1">
    <source>
        <dbReference type="ARBA" id="ARBA00022679"/>
    </source>
</evidence>
<gene>
    <name evidence="5" type="ORF">NCTC13492_00915</name>
    <name evidence="4" type="ORF">SAMN05421542_2305</name>
</gene>
<dbReference type="CDD" id="cd04301">
    <property type="entry name" value="NAT_SF"/>
    <property type="match status" value="1"/>
</dbReference>
<keyword evidence="1 5" id="KW-0808">Transferase</keyword>
<dbReference type="Proteomes" id="UP000199426">
    <property type="component" value="Unassembled WGS sequence"/>
</dbReference>
<dbReference type="OrthoDB" id="9789603at2"/>